<dbReference type="Proteomes" id="UP000326169">
    <property type="component" value="Unassembled WGS sequence"/>
</dbReference>
<dbReference type="Pfam" id="PF11282">
    <property type="entry name" value="DUF3082"/>
    <property type="match status" value="1"/>
</dbReference>
<evidence type="ECO:0000313" key="4">
    <source>
        <dbReference type="Proteomes" id="UP000326169"/>
    </source>
</evidence>
<dbReference type="RefSeq" id="WP_006620144.1">
    <property type="nucleotide sequence ID" value="NZ_BIMW01000127.1"/>
</dbReference>
<sequence>MSNMPEKSSISTSNSGDNSPRDSSPDLSSVNPFQVLMGGLLAGGFAIAMYSLTAAIAQTFANQNIYSDNQTALQLSIAIRTLVIGGAALVTGVFTIASLGLLALTVQVLFVRLTHKNSASQK</sequence>
<dbReference type="PANTHER" id="PTHR35733:SF1">
    <property type="entry name" value="OS02G0307800 PROTEIN"/>
    <property type="match status" value="1"/>
</dbReference>
<feature type="compositionally biased region" description="Low complexity" evidence="1">
    <location>
        <begin position="8"/>
        <end position="18"/>
    </location>
</feature>
<evidence type="ECO:0000256" key="1">
    <source>
        <dbReference type="SAM" id="MobiDB-lite"/>
    </source>
</evidence>
<dbReference type="GeneID" id="301684204"/>
<comment type="caution">
    <text evidence="3">The sequence shown here is derived from an EMBL/GenBank/DDBJ whole genome shotgun (WGS) entry which is preliminary data.</text>
</comment>
<gene>
    <name evidence="3" type="ORF">NIES46_34210</name>
</gene>
<evidence type="ECO:0000256" key="2">
    <source>
        <dbReference type="SAM" id="Phobius"/>
    </source>
</evidence>
<keyword evidence="4" id="KW-1185">Reference proteome</keyword>
<proteinExistence type="predicted"/>
<accession>A0A5M3TBS3</accession>
<name>A0A5M3TBS3_LIMPL</name>
<keyword evidence="2" id="KW-0812">Transmembrane</keyword>
<evidence type="ECO:0008006" key="5">
    <source>
        <dbReference type="Google" id="ProtNLM"/>
    </source>
</evidence>
<reference evidence="3 4" key="1">
    <citation type="journal article" date="2019" name="J Genomics">
        <title>The Draft Genome of a Hydrogen-producing Cyanobacterium, Arthrospira platensis NIES-46.</title>
        <authorList>
            <person name="Suzuki S."/>
            <person name="Yamaguchi H."/>
            <person name="Kawachi M."/>
        </authorList>
    </citation>
    <scope>NUCLEOTIDE SEQUENCE [LARGE SCALE GENOMIC DNA]</scope>
    <source>
        <strain evidence="3 4">NIES-46</strain>
    </source>
</reference>
<protein>
    <recommendedName>
        <fullName evidence="5">DUF3082 domain-containing protein</fullName>
    </recommendedName>
</protein>
<organism evidence="3 4">
    <name type="scientific">Limnospira platensis NIES-46</name>
    <dbReference type="NCBI Taxonomy" id="1236695"/>
    <lineage>
        <taxon>Bacteria</taxon>
        <taxon>Bacillati</taxon>
        <taxon>Cyanobacteriota</taxon>
        <taxon>Cyanophyceae</taxon>
        <taxon>Oscillatoriophycideae</taxon>
        <taxon>Oscillatoriales</taxon>
        <taxon>Sirenicapillariaceae</taxon>
        <taxon>Limnospira</taxon>
    </lineage>
</organism>
<dbReference type="PANTHER" id="PTHR35733">
    <property type="entry name" value="OS02G0307800 PROTEIN"/>
    <property type="match status" value="1"/>
</dbReference>
<feature type="transmembrane region" description="Helical" evidence="2">
    <location>
        <begin position="35"/>
        <end position="57"/>
    </location>
</feature>
<dbReference type="InterPro" id="IPR021434">
    <property type="entry name" value="DUF3082"/>
</dbReference>
<feature type="region of interest" description="Disordered" evidence="1">
    <location>
        <begin position="1"/>
        <end position="27"/>
    </location>
</feature>
<evidence type="ECO:0000313" key="3">
    <source>
        <dbReference type="EMBL" id="GCE95358.1"/>
    </source>
</evidence>
<dbReference type="EMBL" id="BIMW01000127">
    <property type="protein sequence ID" value="GCE95358.1"/>
    <property type="molecule type" value="Genomic_DNA"/>
</dbReference>
<keyword evidence="2" id="KW-0472">Membrane</keyword>
<keyword evidence="2" id="KW-1133">Transmembrane helix</keyword>
<feature type="transmembrane region" description="Helical" evidence="2">
    <location>
        <begin position="77"/>
        <end position="110"/>
    </location>
</feature>